<name>F8X3M9_9BACT</name>
<dbReference type="STRING" id="742767.HMPREF9456_02838"/>
<dbReference type="AlphaFoldDB" id="F8X3M9"/>
<evidence type="ECO:0000313" key="1">
    <source>
        <dbReference type="EMBL" id="EGK05339.1"/>
    </source>
</evidence>
<evidence type="ECO:0000313" key="2">
    <source>
        <dbReference type="Proteomes" id="UP000006420"/>
    </source>
</evidence>
<dbReference type="eggNOG" id="ENOG5033WWI">
    <property type="taxonomic scope" value="Bacteria"/>
</dbReference>
<dbReference type="GeneID" id="78083456"/>
<comment type="caution">
    <text evidence="1">The sequence shown here is derived from an EMBL/GenBank/DDBJ whole genome shotgun (WGS) entry which is preliminary data.</text>
</comment>
<gene>
    <name evidence="1" type="ORF">HMPREF9456_02838</name>
</gene>
<dbReference type="Proteomes" id="UP000006420">
    <property type="component" value="Unassembled WGS sequence"/>
</dbReference>
<dbReference type="EMBL" id="ADLW01000015">
    <property type="protein sequence ID" value="EGK05339.1"/>
    <property type="molecule type" value="Genomic_DNA"/>
</dbReference>
<protein>
    <submittedName>
        <fullName evidence="1">Uncharacterized protein</fullName>
    </submittedName>
</protein>
<sequence>MNTKFEKEAYKQLYNNSVLFLKDGIERLVNKDNGEDDYIERNLLTLTCTSFQISLELAIKSLIIERSGIRQVVTKKQQNLTDSEIEKLFKDNELKTLDFDVQKNFVKSKNFIGDLTKDDFKTIDEFQTYRNRIVHFSYKFYEGDLFDLKYDLIYYMIRIIFKVLQSKRHQDERPSEFLEYTLGDELHKKLIHYTPYVYAMQRLATENSRRVFDCIVCNNRTYSQDEDYCYCCNFLGEDYNMIDCDYCKEKRCVIYDNLNIHLNQNEMKGLCLNCGEDGIIYQCPKCELAYNLETNIGNVKLCNNDMCIYE</sequence>
<accession>F8X3M9</accession>
<dbReference type="OrthoDB" id="9999092at2"/>
<dbReference type="RefSeq" id="WP_006844203.1">
    <property type="nucleotide sequence ID" value="NZ_AQWJ01000008.1"/>
</dbReference>
<keyword evidence="2" id="KW-1185">Reference proteome</keyword>
<dbReference type="HOGENOM" id="CLU_896389_0_0_10"/>
<reference evidence="1 2" key="1">
    <citation type="submission" date="2011-04" db="EMBL/GenBank/DDBJ databases">
        <title>The Genome Sequence of Dysgonomonas mossii DSM 22836.</title>
        <authorList>
            <consortium name="The Broad Institute Genome Sequencing Platform"/>
            <person name="Earl A."/>
            <person name="Ward D."/>
            <person name="Feldgarden M."/>
            <person name="Gevers D."/>
            <person name="Pudlo N."/>
            <person name="Martens E."/>
            <person name="Allen-Vercoe E."/>
            <person name="Young S.K."/>
            <person name="Zeng Q."/>
            <person name="Gargeya S."/>
            <person name="Fitzgerald M."/>
            <person name="Haas B."/>
            <person name="Abouelleil A."/>
            <person name="Alvarado L."/>
            <person name="Arachchi H.M."/>
            <person name="Berlin A."/>
            <person name="Brown A."/>
            <person name="Chapman S.B."/>
            <person name="Chen Z."/>
            <person name="Dunbar C."/>
            <person name="Freedman E."/>
            <person name="Gearin G."/>
            <person name="Gellesch M."/>
            <person name="Goldberg J."/>
            <person name="Griggs A."/>
            <person name="Gujja S."/>
            <person name="Heiman D."/>
            <person name="Howarth C."/>
            <person name="Larson L."/>
            <person name="Lui A."/>
            <person name="MacDonald P.J.P."/>
            <person name="Mehta T."/>
            <person name="Montmayeur A."/>
            <person name="Murphy C."/>
            <person name="Neiman D."/>
            <person name="Pearson M."/>
            <person name="Priest M."/>
            <person name="Roberts A."/>
            <person name="Saif S."/>
            <person name="Shea T."/>
            <person name="Shenoy N."/>
            <person name="Sisk P."/>
            <person name="Stolte C."/>
            <person name="Sykes S."/>
            <person name="Yandava C."/>
            <person name="Wortman J."/>
            <person name="Nusbaum C."/>
            <person name="Birren B."/>
        </authorList>
    </citation>
    <scope>NUCLEOTIDE SEQUENCE [LARGE SCALE GENOMIC DNA]</scope>
    <source>
        <strain evidence="1 2">DSM 22836</strain>
    </source>
</reference>
<proteinExistence type="predicted"/>
<organism evidence="1 2">
    <name type="scientific">Dysgonomonas mossii DSM 22836</name>
    <dbReference type="NCBI Taxonomy" id="742767"/>
    <lineage>
        <taxon>Bacteria</taxon>
        <taxon>Pseudomonadati</taxon>
        <taxon>Bacteroidota</taxon>
        <taxon>Bacteroidia</taxon>
        <taxon>Bacteroidales</taxon>
        <taxon>Dysgonomonadaceae</taxon>
        <taxon>Dysgonomonas</taxon>
    </lineage>
</organism>